<comment type="caution">
    <text evidence="1">The sequence shown here is derived from an EMBL/GenBank/DDBJ whole genome shotgun (WGS) entry which is preliminary data.</text>
</comment>
<reference evidence="1 2" key="1">
    <citation type="submission" date="2022-05" db="EMBL/GenBank/DDBJ databases">
        <authorList>
            <consortium name="Genoscope - CEA"/>
            <person name="William W."/>
        </authorList>
    </citation>
    <scope>NUCLEOTIDE SEQUENCE [LARGE SCALE GENOMIC DNA]</scope>
</reference>
<proteinExistence type="predicted"/>
<evidence type="ECO:0000313" key="2">
    <source>
        <dbReference type="Proteomes" id="UP001159427"/>
    </source>
</evidence>
<name>A0ABN8LMZ4_9CNID</name>
<gene>
    <name evidence="1" type="ORF">PEVE_00034750</name>
</gene>
<sequence length="56" mass="6629">MITELQKTFVSKKRRVKENKAKARKRRCERAEKNCERVFFGINHSSSYGEVITSDH</sequence>
<organism evidence="1 2">
    <name type="scientific">Porites evermanni</name>
    <dbReference type="NCBI Taxonomy" id="104178"/>
    <lineage>
        <taxon>Eukaryota</taxon>
        <taxon>Metazoa</taxon>
        <taxon>Cnidaria</taxon>
        <taxon>Anthozoa</taxon>
        <taxon>Hexacorallia</taxon>
        <taxon>Scleractinia</taxon>
        <taxon>Fungiina</taxon>
        <taxon>Poritidae</taxon>
        <taxon>Porites</taxon>
    </lineage>
</organism>
<dbReference type="Proteomes" id="UP001159427">
    <property type="component" value="Unassembled WGS sequence"/>
</dbReference>
<keyword evidence="2" id="KW-1185">Reference proteome</keyword>
<accession>A0ABN8LMZ4</accession>
<evidence type="ECO:0008006" key="3">
    <source>
        <dbReference type="Google" id="ProtNLM"/>
    </source>
</evidence>
<protein>
    <recommendedName>
        <fullName evidence="3">BZIP domain-containing protein</fullName>
    </recommendedName>
</protein>
<dbReference type="EMBL" id="CALNXI010000053">
    <property type="protein sequence ID" value="CAH3017026.1"/>
    <property type="molecule type" value="Genomic_DNA"/>
</dbReference>
<evidence type="ECO:0000313" key="1">
    <source>
        <dbReference type="EMBL" id="CAH3017026.1"/>
    </source>
</evidence>